<evidence type="ECO:0000313" key="2">
    <source>
        <dbReference type="EMBL" id="KAK3358963.1"/>
    </source>
</evidence>
<reference evidence="2" key="1">
    <citation type="journal article" date="2023" name="Mol. Phylogenet. Evol.">
        <title>Genome-scale phylogeny and comparative genomics of the fungal order Sordariales.</title>
        <authorList>
            <person name="Hensen N."/>
            <person name="Bonometti L."/>
            <person name="Westerberg I."/>
            <person name="Brannstrom I.O."/>
            <person name="Guillou S."/>
            <person name="Cros-Aarteil S."/>
            <person name="Calhoun S."/>
            <person name="Haridas S."/>
            <person name="Kuo A."/>
            <person name="Mondo S."/>
            <person name="Pangilinan J."/>
            <person name="Riley R."/>
            <person name="LaButti K."/>
            <person name="Andreopoulos B."/>
            <person name="Lipzen A."/>
            <person name="Chen C."/>
            <person name="Yan M."/>
            <person name="Daum C."/>
            <person name="Ng V."/>
            <person name="Clum A."/>
            <person name="Steindorff A."/>
            <person name="Ohm R.A."/>
            <person name="Martin F."/>
            <person name="Silar P."/>
            <person name="Natvig D.O."/>
            <person name="Lalanne C."/>
            <person name="Gautier V."/>
            <person name="Ament-Velasquez S.L."/>
            <person name="Kruys A."/>
            <person name="Hutchinson M.I."/>
            <person name="Powell A.J."/>
            <person name="Barry K."/>
            <person name="Miller A.N."/>
            <person name="Grigoriev I.V."/>
            <person name="Debuchy R."/>
            <person name="Gladieux P."/>
            <person name="Hiltunen Thoren M."/>
            <person name="Johannesson H."/>
        </authorList>
    </citation>
    <scope>NUCLEOTIDE SEQUENCE</scope>
    <source>
        <strain evidence="2">CBS 955.72</strain>
    </source>
</reference>
<evidence type="ECO:0000313" key="3">
    <source>
        <dbReference type="Proteomes" id="UP001275084"/>
    </source>
</evidence>
<accession>A0AAJ0HPT3</accession>
<dbReference type="AlphaFoldDB" id="A0AAJ0HPT3"/>
<name>A0AAJ0HPT3_9PEZI</name>
<proteinExistence type="predicted"/>
<sequence>MRKLALECMKALRQPGLAGIRWLKNKIPDKRPSPRSNISPLERHKQDRQKLSSLQRRNQYQGISKAIYTPRRPLGHTTEEMEKADEIRDSDVSKGLRNAAITYLEFIHNDIGGMEMEDNQEVQSVKSIWSRNMHQAVGSMSAVVHKIGQGGDEECHEDTLKGLPVPILLNMLNNLTDRENSSPVETSGQTMERYLGGIILGQLDRVTARLEQLTEVPESLRNQVFEMAGLLSSTTRKLHERGGRHDDPTYHTIFFLSLIQSSLLFQRYIWKYERALGVLS</sequence>
<dbReference type="EMBL" id="JAUIQD010000002">
    <property type="protein sequence ID" value="KAK3358963.1"/>
    <property type="molecule type" value="Genomic_DNA"/>
</dbReference>
<protein>
    <submittedName>
        <fullName evidence="2">Uncharacterized protein</fullName>
    </submittedName>
</protein>
<gene>
    <name evidence="2" type="ORF">B0T25DRAFT_81353</name>
</gene>
<reference evidence="2" key="2">
    <citation type="submission" date="2023-06" db="EMBL/GenBank/DDBJ databases">
        <authorList>
            <consortium name="Lawrence Berkeley National Laboratory"/>
            <person name="Haridas S."/>
            <person name="Hensen N."/>
            <person name="Bonometti L."/>
            <person name="Westerberg I."/>
            <person name="Brannstrom I.O."/>
            <person name="Guillou S."/>
            <person name="Cros-Aarteil S."/>
            <person name="Calhoun S."/>
            <person name="Kuo A."/>
            <person name="Mondo S."/>
            <person name="Pangilinan J."/>
            <person name="Riley R."/>
            <person name="Labutti K."/>
            <person name="Andreopoulos B."/>
            <person name="Lipzen A."/>
            <person name="Chen C."/>
            <person name="Yanf M."/>
            <person name="Daum C."/>
            <person name="Ng V."/>
            <person name="Clum A."/>
            <person name="Steindorff A."/>
            <person name="Ohm R."/>
            <person name="Martin F."/>
            <person name="Silar P."/>
            <person name="Natvig D."/>
            <person name="Lalanne C."/>
            <person name="Gautier V."/>
            <person name="Ament-Velasquez S.L."/>
            <person name="Kruys A."/>
            <person name="Hutchinson M.I."/>
            <person name="Powell A.J."/>
            <person name="Barry K."/>
            <person name="Miller A.N."/>
            <person name="Grigoriev I.V."/>
            <person name="Debuchy R."/>
            <person name="Gladieux P."/>
            <person name="Thoren M.H."/>
            <person name="Johannesson H."/>
        </authorList>
    </citation>
    <scope>NUCLEOTIDE SEQUENCE</scope>
    <source>
        <strain evidence="2">CBS 955.72</strain>
    </source>
</reference>
<feature type="compositionally biased region" description="Basic and acidic residues" evidence="1">
    <location>
        <begin position="41"/>
        <end position="50"/>
    </location>
</feature>
<evidence type="ECO:0000256" key="1">
    <source>
        <dbReference type="SAM" id="MobiDB-lite"/>
    </source>
</evidence>
<comment type="caution">
    <text evidence="2">The sequence shown here is derived from an EMBL/GenBank/DDBJ whole genome shotgun (WGS) entry which is preliminary data.</text>
</comment>
<organism evidence="2 3">
    <name type="scientific">Lasiosphaeria hispida</name>
    <dbReference type="NCBI Taxonomy" id="260671"/>
    <lineage>
        <taxon>Eukaryota</taxon>
        <taxon>Fungi</taxon>
        <taxon>Dikarya</taxon>
        <taxon>Ascomycota</taxon>
        <taxon>Pezizomycotina</taxon>
        <taxon>Sordariomycetes</taxon>
        <taxon>Sordariomycetidae</taxon>
        <taxon>Sordariales</taxon>
        <taxon>Lasiosphaeriaceae</taxon>
        <taxon>Lasiosphaeria</taxon>
    </lineage>
</organism>
<feature type="region of interest" description="Disordered" evidence="1">
    <location>
        <begin position="26"/>
        <end position="56"/>
    </location>
</feature>
<keyword evidence="3" id="KW-1185">Reference proteome</keyword>
<dbReference type="Proteomes" id="UP001275084">
    <property type="component" value="Unassembled WGS sequence"/>
</dbReference>